<reference evidence="1" key="1">
    <citation type="journal article" date="2014" name="Front. Microbiol.">
        <title>High frequency of phylogenetically diverse reductive dehalogenase-homologous genes in deep subseafloor sedimentary metagenomes.</title>
        <authorList>
            <person name="Kawai M."/>
            <person name="Futagami T."/>
            <person name="Toyoda A."/>
            <person name="Takaki Y."/>
            <person name="Nishi S."/>
            <person name="Hori S."/>
            <person name="Arai W."/>
            <person name="Tsubouchi T."/>
            <person name="Morono Y."/>
            <person name="Uchiyama I."/>
            <person name="Ito T."/>
            <person name="Fujiyama A."/>
            <person name="Inagaki F."/>
            <person name="Takami H."/>
        </authorList>
    </citation>
    <scope>NUCLEOTIDE SEQUENCE</scope>
    <source>
        <strain evidence="1">Expedition CK06-06</strain>
    </source>
</reference>
<accession>X1AC08</accession>
<gene>
    <name evidence="1" type="ORF">S01H4_09612</name>
</gene>
<dbReference type="EMBL" id="BART01003511">
    <property type="protein sequence ID" value="GAG57651.1"/>
    <property type="molecule type" value="Genomic_DNA"/>
</dbReference>
<proteinExistence type="predicted"/>
<protein>
    <submittedName>
        <fullName evidence="1">Uncharacterized protein</fullName>
    </submittedName>
</protein>
<feature type="non-terminal residue" evidence="1">
    <location>
        <position position="99"/>
    </location>
</feature>
<sequence>MRRTILWLVVGGQLLMGQLVPYGFSLHKQLADSTASYDGLASNSIIDIRAGGDSLLFFGTSRGLSLTPDLGASFRSYIADSVHLPEGGISALAVLDSII</sequence>
<name>X1AC08_9ZZZZ</name>
<evidence type="ECO:0000313" key="1">
    <source>
        <dbReference type="EMBL" id="GAG57651.1"/>
    </source>
</evidence>
<comment type="caution">
    <text evidence="1">The sequence shown here is derived from an EMBL/GenBank/DDBJ whole genome shotgun (WGS) entry which is preliminary data.</text>
</comment>
<organism evidence="1">
    <name type="scientific">marine sediment metagenome</name>
    <dbReference type="NCBI Taxonomy" id="412755"/>
    <lineage>
        <taxon>unclassified sequences</taxon>
        <taxon>metagenomes</taxon>
        <taxon>ecological metagenomes</taxon>
    </lineage>
</organism>
<dbReference type="AlphaFoldDB" id="X1AC08"/>